<feature type="domain" description="Prolow-density lipoprotein receptor-related protein 1-like beta-propeller" evidence="3">
    <location>
        <begin position="90"/>
        <end position="364"/>
    </location>
</feature>
<keyword evidence="2" id="KW-0812">Transmembrane</keyword>
<evidence type="ECO:0000313" key="4">
    <source>
        <dbReference type="EMBL" id="MFL0266650.1"/>
    </source>
</evidence>
<keyword evidence="2" id="KW-0472">Membrane</keyword>
<comment type="caution">
    <text evidence="4">The sequence shown here is derived from an EMBL/GenBank/DDBJ whole genome shotgun (WGS) entry which is preliminary data.</text>
</comment>
<dbReference type="RefSeq" id="WP_406763280.1">
    <property type="nucleotide sequence ID" value="NZ_JBJHZY010000001.1"/>
</dbReference>
<evidence type="ECO:0000313" key="5">
    <source>
        <dbReference type="Proteomes" id="UP001623661"/>
    </source>
</evidence>
<accession>A0ABW8TNY8</accession>
<feature type="region of interest" description="Disordered" evidence="1">
    <location>
        <begin position="37"/>
        <end position="69"/>
    </location>
</feature>
<keyword evidence="2" id="KW-1133">Transmembrane helix</keyword>
<dbReference type="Pfam" id="PF16472">
    <property type="entry name" value="DUF5050"/>
    <property type="match status" value="1"/>
</dbReference>
<sequence length="398" mass="44664">MKYKKYIIFVVCIAIIGSLIGIKLLSSKIKDNNKVSTVSNDTSGGGTNAETNSTNAAGNTKETVNSTHPSIETSKLDITMIGTTPNTEGNTIENLSTGGYFAKQGKWIYFTMPPANSKPHPIYRAMSDGETGLKAITKEGIYRYINVIGDWVYYLNGDTGPFIYRTKTDGSLTEQVSEFPVFYMFIKDGTIYYNSPLGIYKLSIDSSKKNLGTLIAKGSNYSYFYIINNLIYLLATDMRSVNSTQGNTDWVFNLYTMNLDGTNFKKLSTANSYYYIFYNNYLFYLGDNQRLYRMNLNGSNKIQLSNSTVSNFNINKDKIYFTGYGGNQNDIYRSDLNGKNIVNITNNSTLNNNSAYQGVYFIYNLSIIDGYVFYFGQSSGNLGLYKTSLDGSITRQLY</sequence>
<reference evidence="4 5" key="1">
    <citation type="submission" date="2024-11" db="EMBL/GenBank/DDBJ databases">
        <authorList>
            <person name="Heng Y.C."/>
            <person name="Lim A.C.H."/>
            <person name="Lee J.K.Y."/>
            <person name="Kittelmann S."/>
        </authorList>
    </citation>
    <scope>NUCLEOTIDE SEQUENCE [LARGE SCALE GENOMIC DNA]</scope>
    <source>
        <strain evidence="4 5">WILCCON 0202</strain>
    </source>
</reference>
<dbReference type="SUPFAM" id="SSF69304">
    <property type="entry name" value="Tricorn protease N-terminal domain"/>
    <property type="match status" value="1"/>
</dbReference>
<dbReference type="InterPro" id="IPR053369">
    <property type="entry name" value="SrfA-induced_signal"/>
</dbReference>
<dbReference type="Proteomes" id="UP001623661">
    <property type="component" value="Unassembled WGS sequence"/>
</dbReference>
<evidence type="ECO:0000256" key="2">
    <source>
        <dbReference type="SAM" id="Phobius"/>
    </source>
</evidence>
<name>A0ABW8TNY8_9CLOT</name>
<dbReference type="PANTHER" id="PTHR32256">
    <property type="match status" value="1"/>
</dbReference>
<evidence type="ECO:0000256" key="1">
    <source>
        <dbReference type="SAM" id="MobiDB-lite"/>
    </source>
</evidence>
<evidence type="ECO:0000259" key="3">
    <source>
        <dbReference type="Pfam" id="PF16472"/>
    </source>
</evidence>
<feature type="transmembrane region" description="Helical" evidence="2">
    <location>
        <begin position="6"/>
        <end position="25"/>
    </location>
</feature>
<keyword evidence="5" id="KW-1185">Reference proteome</keyword>
<gene>
    <name evidence="4" type="ORF">ACJDUH_00955</name>
</gene>
<dbReference type="InterPro" id="IPR011042">
    <property type="entry name" value="6-blade_b-propeller_TolB-like"/>
</dbReference>
<dbReference type="EMBL" id="JBJHZY010000001">
    <property type="protein sequence ID" value="MFL0266650.1"/>
    <property type="molecule type" value="Genomic_DNA"/>
</dbReference>
<dbReference type="Gene3D" id="2.120.10.30">
    <property type="entry name" value="TolB, C-terminal domain"/>
    <property type="match status" value="1"/>
</dbReference>
<proteinExistence type="predicted"/>
<organism evidence="4 5">
    <name type="scientific">Candidatus Clostridium radicumherbarum</name>
    <dbReference type="NCBI Taxonomy" id="3381662"/>
    <lineage>
        <taxon>Bacteria</taxon>
        <taxon>Bacillati</taxon>
        <taxon>Bacillota</taxon>
        <taxon>Clostridia</taxon>
        <taxon>Eubacteriales</taxon>
        <taxon>Clostridiaceae</taxon>
        <taxon>Clostridium</taxon>
    </lineage>
</organism>
<protein>
    <submittedName>
        <fullName evidence="4">DUF5050 domain-containing protein</fullName>
    </submittedName>
</protein>
<dbReference type="PANTHER" id="PTHR32256:SF17">
    <property type="entry name" value="EGF-LIKE DOMAIN-CONTAINING PROTEIN"/>
    <property type="match status" value="1"/>
</dbReference>
<dbReference type="InterPro" id="IPR032485">
    <property type="entry name" value="LRP1-like_beta_prop"/>
</dbReference>